<dbReference type="InterPro" id="IPR009071">
    <property type="entry name" value="HMG_box_dom"/>
</dbReference>
<feature type="coiled-coil region" evidence="11">
    <location>
        <begin position="1405"/>
        <end position="1432"/>
    </location>
</feature>
<dbReference type="EMBL" id="KL367567">
    <property type="protein sequence ID" value="KFD63729.1"/>
    <property type="molecule type" value="Genomic_DNA"/>
</dbReference>
<dbReference type="PROSITE" id="PS51038">
    <property type="entry name" value="BAH"/>
    <property type="match status" value="2"/>
</dbReference>
<sequence length="1809" mass="207122">MLMTGAKRSQKRHICFQKMPNKQQSAAGEGYADDVPLVKRLRRSTQSTAADEETKNSEELFHTLRNFLNEEGRSLCEELFRHPLKKSSPEYHKVISRPMDLTIIHQKFKDGEYSNCDKFICDVQLMVENARLYYKEDSQIYQDACDLWKVLAEVRLKQLENVEVLEGSCRSRDPSPTSSSRSLRSNSPSRSLKSWERGSLVSEVQPTPVHLFEDLLSNVLTAVSEDGRPICQWFKVSPPKELYPEYYACIEEPMDLRTMARKIRSRTYRSLDDMESDVHLLCTNAGMFNEPHSAAAKDATLLSKIFSHRKCNLLQMGKRALPKKTIEKNAALVDNLLCFSFDMLEFCSLAEDASDSSSVDNSMMMQLYCFLLSWSESDTDEPYFNNFVRLPDRRVFPDYYEETTKPVSFYTINRNIKEGLYGSLAMLLLDFCLMARNAMNCYLGESMIHQKAVRLKTLAIGKAIELCPFLQGCFGEGGALRLSSQRAMSNPSLDASVDSDAGRCPVKSVDKVSNSTARSDTLEDRILEYRSKLMRIYFAVVSYVDSSDRRLSVAFMDKPSRKKYPDYYQVIPEPIDLRTIRSSIEADRYPSSNSMAADFDLLFENAKHYNEDGSVIYQDAATLSNVFAEALATICPEGIELPRGPNNRIKRGCTYKRERVSCRKRSGSYSSDSSAKALLKKGKHDERDSKLWQVYNHIKNFTDSKGRVLSTIFIKLPSKMEYPDYYEVIKKPIDMQKIYNRISSNHYENLDGLVADIALMFDNACKYNDPESQIYKDALMLQRLLLLKKSELQADEPKVIDVQHWVQEMVTNIFLAVCNHQDEDGRCYADSLYEFAAENDQQRKFLTLDQIKRNIDKKRYRRLDRFQEDMFATFRNVRENFPPDSQVFEDSIELQSCFIRTRNELTKEGDMFYSPALSYAEKDLNAEVQEQKCANVHKEYKDPVELAGAKACQDGQETASVVVRDIVYNVGDFVYVRPTEAGLQPHILFLKRMWKTGEKCEVLAYGNWFYRPSETFHIATRKFLDHEVFITDFFDKIDTQRIMGKCYVMFVKNFFKYRPVGFMDEDVYVCESKYLGRVKHFKKLRTWEMNRSESDVVFEERSVPLAPIRRPFVFADRQSSDIETSPNAEDVDSDTESQTSVLEMERCELVVRSDSAEETIEYEQACHNSFWVKLGDCVYLTPREVKPNILHIERIWKANAETWISGVTFIFPCQIEHEPTRLFYKNEVFAVENRKQYPISRISGLCSVLSVKSYCSYRLAEIPEVDVYLCDSKAVPADDNKYIVPENHEGKFRMCALQNFRFVNDVLEDEVFYFEKPLPAAKEPSPFLMTRVISFDNASDDVVQNSEAVHPDFKMLKDMHFTPKLTARSKSGYILFSAVVRKRIMAENPDCSFGDISKIVGSEWKKLSDEEKKRYEEEAQRIADQRAKADMAAGSRLQLLPGQTRVYCCRWRECDYQFESADQLNDHITSAHTSQIGKVGDDQYVCLWLTCSKYRKEGNENQGMFFMIVCAVNLALDVNSARELKTTEYGAFTLYMEQKRPFPSLPRLHRHIKEKHLPSSVKCMYPQNRGKHYVPLPVTSCADNAPSRVPVQPVDQQQSPFAPIGTTLPTARFPKVSQEQVPQAGCFPQPTTCQAQLATPPQFFYDAQGNVFASRPSGQSVAMYQLSSSTQMTVPTLPPVVTSAPAMKSPSASMPFLQPSAVPYSSFGLNPPVDPGRTIVRSVTRSTGDDAELDAPAHPQQVLLSEEYVKHLEGKAENRQSEPSTSSHPSKKNGNKCAELIINAYNSLFRKDSADISKGLFDAMRQYLS</sequence>
<dbReference type="PROSITE" id="PS00028">
    <property type="entry name" value="ZINC_FINGER_C2H2_1"/>
    <property type="match status" value="1"/>
</dbReference>
<keyword evidence="11" id="KW-0175">Coiled coil</keyword>
<dbReference type="CDD" id="cd04717">
    <property type="entry name" value="BAH_polybromo"/>
    <property type="match status" value="1"/>
</dbReference>
<dbReference type="GO" id="GO:0006338">
    <property type="term" value="P:chromatin remodeling"/>
    <property type="evidence" value="ECO:0007669"/>
    <property type="project" value="InterPro"/>
</dbReference>
<dbReference type="Gene3D" id="1.20.920.10">
    <property type="entry name" value="Bromodomain-like"/>
    <property type="match status" value="6"/>
</dbReference>
<feature type="domain" description="C2H2-type" evidence="15">
    <location>
        <begin position="1447"/>
        <end position="1477"/>
    </location>
</feature>
<keyword evidence="10" id="KW-0238">DNA-binding</keyword>
<feature type="region of interest" description="Disordered" evidence="12">
    <location>
        <begin position="1753"/>
        <end position="1774"/>
    </location>
</feature>
<keyword evidence="9" id="KW-0862">Zinc</keyword>
<feature type="domain" description="BAH" evidence="16">
    <location>
        <begin position="1170"/>
        <end position="1285"/>
    </location>
</feature>
<evidence type="ECO:0000256" key="4">
    <source>
        <dbReference type="ARBA" id="ARBA00023015"/>
    </source>
</evidence>
<feature type="domain" description="Bromo" evidence="13">
    <location>
        <begin position="379"/>
        <end position="449"/>
    </location>
</feature>
<proteinExistence type="predicted"/>
<evidence type="ECO:0000313" key="18">
    <source>
        <dbReference type="EMBL" id="KFD63729.1"/>
    </source>
</evidence>
<dbReference type="Pfam" id="PF00439">
    <property type="entry name" value="Bromodomain"/>
    <property type="match status" value="6"/>
</dbReference>
<keyword evidence="6" id="KW-0804">Transcription</keyword>
<organism evidence="17 19">
    <name type="scientific">Trichuris suis</name>
    <name type="common">pig whipworm</name>
    <dbReference type="NCBI Taxonomy" id="68888"/>
    <lineage>
        <taxon>Eukaryota</taxon>
        <taxon>Metazoa</taxon>
        <taxon>Ecdysozoa</taxon>
        <taxon>Nematoda</taxon>
        <taxon>Enoplea</taxon>
        <taxon>Dorylaimia</taxon>
        <taxon>Trichinellida</taxon>
        <taxon>Trichuridae</taxon>
        <taxon>Trichuris</taxon>
    </lineage>
</organism>
<evidence type="ECO:0000259" key="13">
    <source>
        <dbReference type="PROSITE" id="PS50014"/>
    </source>
</evidence>
<dbReference type="GO" id="GO:0003682">
    <property type="term" value="F:chromatin binding"/>
    <property type="evidence" value="ECO:0007669"/>
    <property type="project" value="InterPro"/>
</dbReference>
<dbReference type="SMART" id="SM00398">
    <property type="entry name" value="HMG"/>
    <property type="match status" value="1"/>
</dbReference>
<dbReference type="InterPro" id="IPR037382">
    <property type="entry name" value="Rsc/polybromo"/>
</dbReference>
<dbReference type="SMART" id="SM00297">
    <property type="entry name" value="BROMO"/>
    <property type="match status" value="6"/>
</dbReference>
<dbReference type="EMBL" id="KL363222">
    <property type="protein sequence ID" value="KFD52911.1"/>
    <property type="molecule type" value="Genomic_DNA"/>
</dbReference>
<evidence type="ECO:0000256" key="1">
    <source>
        <dbReference type="ARBA" id="ARBA00004123"/>
    </source>
</evidence>
<dbReference type="PROSITE" id="PS00633">
    <property type="entry name" value="BROMODOMAIN_1"/>
    <property type="match status" value="2"/>
</dbReference>
<dbReference type="PANTHER" id="PTHR16062:SF19">
    <property type="entry name" value="PROTEIN POLYBROMO-1"/>
    <property type="match status" value="1"/>
</dbReference>
<feature type="DNA-binding region" description="HMG box" evidence="10">
    <location>
        <begin position="1366"/>
        <end position="1421"/>
    </location>
</feature>
<feature type="domain" description="Bromo" evidence="13">
    <location>
        <begin position="547"/>
        <end position="617"/>
    </location>
</feature>
<dbReference type="Gene3D" id="1.10.30.10">
    <property type="entry name" value="High mobility group box domain"/>
    <property type="match status" value="1"/>
</dbReference>
<keyword evidence="7 10" id="KW-0539">Nucleus</keyword>
<dbReference type="GO" id="GO:0016586">
    <property type="term" value="C:RSC-type complex"/>
    <property type="evidence" value="ECO:0007669"/>
    <property type="project" value="InterPro"/>
</dbReference>
<keyword evidence="5 8" id="KW-0103">Bromodomain</keyword>
<evidence type="ECO:0000256" key="5">
    <source>
        <dbReference type="ARBA" id="ARBA00023117"/>
    </source>
</evidence>
<dbReference type="PROSITE" id="PS50157">
    <property type="entry name" value="ZINC_FINGER_C2H2_2"/>
    <property type="match status" value="1"/>
</dbReference>
<evidence type="ECO:0000256" key="12">
    <source>
        <dbReference type="SAM" id="MobiDB-lite"/>
    </source>
</evidence>
<dbReference type="InterPro" id="IPR001025">
    <property type="entry name" value="BAH_dom"/>
</dbReference>
<feature type="region of interest" description="Disordered" evidence="12">
    <location>
        <begin position="167"/>
        <end position="192"/>
    </location>
</feature>
<accession>A0A085M6R5</accession>
<dbReference type="InterPro" id="IPR001487">
    <property type="entry name" value="Bromodomain"/>
</dbReference>
<dbReference type="PROSITE" id="PS50118">
    <property type="entry name" value="HMG_BOX_2"/>
    <property type="match status" value="1"/>
</dbReference>
<dbReference type="CDD" id="cd21984">
    <property type="entry name" value="HMG-box_PB1"/>
    <property type="match status" value="1"/>
</dbReference>
<evidence type="ECO:0008006" key="20">
    <source>
        <dbReference type="Google" id="ProtNLM"/>
    </source>
</evidence>
<evidence type="ECO:0000313" key="19">
    <source>
        <dbReference type="Proteomes" id="UP000030764"/>
    </source>
</evidence>
<comment type="subcellular location">
    <subcellularLocation>
        <location evidence="1">Nucleus</location>
    </subcellularLocation>
</comment>
<evidence type="ECO:0000256" key="3">
    <source>
        <dbReference type="ARBA" id="ARBA00022853"/>
    </source>
</evidence>
<dbReference type="InterPro" id="IPR036427">
    <property type="entry name" value="Bromodomain-like_sf"/>
</dbReference>
<keyword evidence="2" id="KW-0677">Repeat</keyword>
<dbReference type="InterPro" id="IPR018359">
    <property type="entry name" value="Bromodomain_CS"/>
</dbReference>
<evidence type="ECO:0000256" key="6">
    <source>
        <dbReference type="ARBA" id="ARBA00023163"/>
    </source>
</evidence>
<evidence type="ECO:0000313" key="17">
    <source>
        <dbReference type="EMBL" id="KFD52911.1"/>
    </source>
</evidence>
<keyword evidence="3" id="KW-0156">Chromatin regulator</keyword>
<dbReference type="SUPFAM" id="SSF47095">
    <property type="entry name" value="HMG-box"/>
    <property type="match status" value="1"/>
</dbReference>
<dbReference type="PANTHER" id="PTHR16062">
    <property type="entry name" value="SWI/SNF-RELATED"/>
    <property type="match status" value="1"/>
</dbReference>
<keyword evidence="9" id="KW-0863">Zinc-finger</keyword>
<name>A0A085M6R5_9BILA</name>
<keyword evidence="9" id="KW-0479">Metal-binding</keyword>
<evidence type="ECO:0000256" key="10">
    <source>
        <dbReference type="PROSITE-ProRule" id="PRU00267"/>
    </source>
</evidence>
<dbReference type="GO" id="GO:0008270">
    <property type="term" value="F:zinc ion binding"/>
    <property type="evidence" value="ECO:0007669"/>
    <property type="project" value="UniProtKB-KW"/>
</dbReference>
<evidence type="ECO:0000259" key="16">
    <source>
        <dbReference type="PROSITE" id="PS51038"/>
    </source>
</evidence>
<dbReference type="Proteomes" id="UP000030758">
    <property type="component" value="Unassembled WGS sequence"/>
</dbReference>
<evidence type="ECO:0000256" key="8">
    <source>
        <dbReference type="PROSITE-ProRule" id="PRU00035"/>
    </source>
</evidence>
<dbReference type="PRINTS" id="PR00503">
    <property type="entry name" value="BROMODOMAIN"/>
</dbReference>
<dbReference type="Pfam" id="PF00505">
    <property type="entry name" value="HMG_box"/>
    <property type="match status" value="1"/>
</dbReference>
<dbReference type="Proteomes" id="UP000030764">
    <property type="component" value="Unassembled WGS sequence"/>
</dbReference>
<dbReference type="InterPro" id="IPR036910">
    <property type="entry name" value="HMG_box_dom_sf"/>
</dbReference>
<protein>
    <recommendedName>
        <fullName evidence="20">Protein polybromo-1</fullName>
    </recommendedName>
</protein>
<feature type="domain" description="BAH" evidence="16">
    <location>
        <begin position="966"/>
        <end position="1085"/>
    </location>
</feature>
<feature type="domain" description="Bromo" evidence="13">
    <location>
        <begin position="71"/>
        <end position="141"/>
    </location>
</feature>
<dbReference type="InterPro" id="IPR043151">
    <property type="entry name" value="BAH_sf"/>
</dbReference>
<dbReference type="Gene3D" id="3.30.160.60">
    <property type="entry name" value="Classic Zinc Finger"/>
    <property type="match status" value="1"/>
</dbReference>
<evidence type="ECO:0000259" key="15">
    <source>
        <dbReference type="PROSITE" id="PS50157"/>
    </source>
</evidence>
<evidence type="ECO:0000256" key="7">
    <source>
        <dbReference type="ARBA" id="ARBA00023242"/>
    </source>
</evidence>
<dbReference type="InterPro" id="IPR013087">
    <property type="entry name" value="Znf_C2H2_type"/>
</dbReference>
<evidence type="ECO:0000256" key="2">
    <source>
        <dbReference type="ARBA" id="ARBA00022737"/>
    </source>
</evidence>
<feature type="domain" description="Bromo" evidence="13">
    <location>
        <begin position="226"/>
        <end position="296"/>
    </location>
</feature>
<reference evidence="17 19" key="1">
    <citation type="journal article" date="2014" name="Nat. Genet.">
        <title>Genome and transcriptome of the porcine whipworm Trichuris suis.</title>
        <authorList>
            <person name="Jex A.R."/>
            <person name="Nejsum P."/>
            <person name="Schwarz E.M."/>
            <person name="Hu L."/>
            <person name="Young N.D."/>
            <person name="Hall R.S."/>
            <person name="Korhonen P.K."/>
            <person name="Liao S."/>
            <person name="Thamsborg S."/>
            <person name="Xia J."/>
            <person name="Xu P."/>
            <person name="Wang S."/>
            <person name="Scheerlinck J.P."/>
            <person name="Hofmann A."/>
            <person name="Sternberg P.W."/>
            <person name="Wang J."/>
            <person name="Gasser R.B."/>
        </authorList>
    </citation>
    <scope>NUCLEOTIDE SEQUENCE [LARGE SCALE GENOMIC DNA]</scope>
    <source>
        <strain evidence="18">DCEP-RM93F</strain>
        <strain evidence="17">DCEP-RM93M</strain>
    </source>
</reference>
<feature type="domain" description="HMG box" evidence="14">
    <location>
        <begin position="1366"/>
        <end position="1421"/>
    </location>
</feature>
<feature type="domain" description="Bromo" evidence="13">
    <location>
        <begin position="705"/>
        <end position="775"/>
    </location>
</feature>
<dbReference type="FunFam" id="1.20.920.10:FF:000006">
    <property type="entry name" value="protein polybromo-1 isoform X1"/>
    <property type="match status" value="1"/>
</dbReference>
<evidence type="ECO:0000256" key="9">
    <source>
        <dbReference type="PROSITE-ProRule" id="PRU00042"/>
    </source>
</evidence>
<evidence type="ECO:0000259" key="14">
    <source>
        <dbReference type="PROSITE" id="PS50118"/>
    </source>
</evidence>
<gene>
    <name evidence="17" type="ORF">M513_06221</name>
    <name evidence="18" type="ORF">M514_06221</name>
</gene>
<dbReference type="Pfam" id="PF01426">
    <property type="entry name" value="BAH"/>
    <property type="match status" value="2"/>
</dbReference>
<dbReference type="GO" id="GO:0003677">
    <property type="term" value="F:DNA binding"/>
    <property type="evidence" value="ECO:0007669"/>
    <property type="project" value="UniProtKB-UniRule"/>
</dbReference>
<feature type="compositionally biased region" description="Low complexity" evidence="12">
    <location>
        <begin position="174"/>
        <end position="191"/>
    </location>
</feature>
<dbReference type="PROSITE" id="PS50014">
    <property type="entry name" value="BROMODOMAIN_2"/>
    <property type="match status" value="5"/>
</dbReference>
<keyword evidence="4" id="KW-0805">Transcription regulation</keyword>
<keyword evidence="19" id="KW-1185">Reference proteome</keyword>
<dbReference type="SUPFAM" id="SSF47370">
    <property type="entry name" value="Bromodomain"/>
    <property type="match status" value="6"/>
</dbReference>
<evidence type="ECO:0000256" key="11">
    <source>
        <dbReference type="SAM" id="Coils"/>
    </source>
</evidence>
<dbReference type="GO" id="GO:0006368">
    <property type="term" value="P:transcription elongation by RNA polymerase II"/>
    <property type="evidence" value="ECO:0007669"/>
    <property type="project" value="TreeGrafter"/>
</dbReference>
<dbReference type="Gene3D" id="2.30.30.490">
    <property type="match status" value="2"/>
</dbReference>
<dbReference type="SMART" id="SM00439">
    <property type="entry name" value="BAH"/>
    <property type="match status" value="2"/>
</dbReference>